<evidence type="ECO:0000313" key="1">
    <source>
        <dbReference type="EMBL" id="BBL09344.1"/>
    </source>
</evidence>
<proteinExistence type="predicted"/>
<sequence>MVFKELIYTLSKAVSSINVTEFSEGGRDSTKKDDLKGFKESAEVYGKGIVHFPKDCKLYCGRGLARNQSGDKKGACENWRESKEIIRICIMILMTLVRCSLFR</sequence>
<organism evidence="1 2">
    <name type="scientific">Alistipes onderdonkii subsp. vulgaris</name>
    <dbReference type="NCBI Taxonomy" id="2585117"/>
    <lineage>
        <taxon>Bacteria</taxon>
        <taxon>Pseudomonadati</taxon>
        <taxon>Bacteroidota</taxon>
        <taxon>Bacteroidia</taxon>
        <taxon>Bacteroidales</taxon>
        <taxon>Rikenellaceae</taxon>
        <taxon>Alistipes</taxon>
    </lineage>
</organism>
<reference evidence="1 2" key="1">
    <citation type="journal article" date="2020" name="Int. J. Syst. Evol. Microbiol.">
        <title>Alistipes communis sp. nov., Alistipes dispar sp. nov. and Alistipes onderdonkii subsp. vulgaris subsp. nov., isolated from human faeces, and creation of Alistipes onderdonkii subsp. onderdonkii subsp. nov.</title>
        <authorList>
            <person name="Sakamoto M."/>
            <person name="Ikeyama N."/>
            <person name="Ogata Y."/>
            <person name="Suda W."/>
            <person name="Iino T."/>
            <person name="Hattori M."/>
            <person name="Ohkuma M."/>
        </authorList>
    </citation>
    <scope>NUCLEOTIDE SEQUENCE [LARGE SCALE GENOMIC DNA]</scope>
    <source>
        <strain evidence="1 2">5CPYCFAH4</strain>
    </source>
</reference>
<accession>A0ACA8QX20</accession>
<protein>
    <submittedName>
        <fullName evidence="1">Uncharacterized protein</fullName>
    </submittedName>
</protein>
<dbReference type="Proteomes" id="UP000317465">
    <property type="component" value="Chromosome"/>
</dbReference>
<dbReference type="EMBL" id="AP019737">
    <property type="protein sequence ID" value="BBL09344.1"/>
    <property type="molecule type" value="Genomic_DNA"/>
</dbReference>
<name>A0ACA8QX20_9BACT</name>
<evidence type="ECO:0000313" key="2">
    <source>
        <dbReference type="Proteomes" id="UP000317465"/>
    </source>
</evidence>
<gene>
    <name evidence="1" type="ORF">A5CPYCFAH4_15680</name>
</gene>
<keyword evidence="2" id="KW-1185">Reference proteome</keyword>